<dbReference type="InterPro" id="IPR001841">
    <property type="entry name" value="Znf_RING"/>
</dbReference>
<dbReference type="GO" id="GO:0004842">
    <property type="term" value="F:ubiquitin-protein transferase activity"/>
    <property type="evidence" value="ECO:0007669"/>
    <property type="project" value="TreeGrafter"/>
</dbReference>
<dbReference type="PANTHER" id="PTHR12109:SF3">
    <property type="entry name" value="RING FINGER PROTEIN 141"/>
    <property type="match status" value="1"/>
</dbReference>
<dbReference type="InterPro" id="IPR047126">
    <property type="entry name" value="RNF141-like"/>
</dbReference>
<name>A0AAW2HSD1_9NEOP</name>
<evidence type="ECO:0000259" key="7">
    <source>
        <dbReference type="PROSITE" id="PS50089"/>
    </source>
</evidence>
<proteinExistence type="predicted"/>
<comment type="caution">
    <text evidence="8">The sequence shown here is derived from an EMBL/GenBank/DDBJ whole genome shotgun (WGS) entry which is preliminary data.</text>
</comment>
<dbReference type="Gene3D" id="3.30.40.10">
    <property type="entry name" value="Zinc/RING finger domain, C3HC4 (zinc finger)"/>
    <property type="match status" value="1"/>
</dbReference>
<dbReference type="PROSITE" id="PS50089">
    <property type="entry name" value="ZF_RING_2"/>
    <property type="match status" value="1"/>
</dbReference>
<sequence length="307" mass="33828">MGQSSSGIYGSTECLIPETVGIIQDEVIRQARVLTEIVTLSYDDFLVCLKQLNTLSRKVTGEDGKQLLFAVKKGTDSTVLWKGTVKIACVKLDAQAKQIETYRLLNLNQFLKVFRTLQCQLNAALQSAQSELSPSHRKKLGERSTDSASDTASSYSDDSGSSYHESGSDNSDSSKSKSSTTKQEAEWDSKRKRPSAIKLAATHKTGFTASLLLEEVDHLTSEFDNAGDKLVECSICMERKPDVLLPCAHAYCMPCIEQWNTSHKTCPFCRETLNSTDDTWVISDIPGSQEISREICSALMDLTSSPE</sequence>
<keyword evidence="4" id="KW-0862">Zinc</keyword>
<dbReference type="PANTHER" id="PTHR12109">
    <property type="entry name" value="RING FINGER PROTEIN 141-RELATED"/>
    <property type="match status" value="1"/>
</dbReference>
<evidence type="ECO:0000256" key="4">
    <source>
        <dbReference type="ARBA" id="ARBA00022833"/>
    </source>
</evidence>
<evidence type="ECO:0000313" key="8">
    <source>
        <dbReference type="EMBL" id="KAL0272799.1"/>
    </source>
</evidence>
<dbReference type="InterPro" id="IPR013083">
    <property type="entry name" value="Znf_RING/FYVE/PHD"/>
</dbReference>
<keyword evidence="3 5" id="KW-0863">Zinc-finger</keyword>
<evidence type="ECO:0000256" key="5">
    <source>
        <dbReference type="PROSITE-ProRule" id="PRU00175"/>
    </source>
</evidence>
<dbReference type="GO" id="GO:0008270">
    <property type="term" value="F:zinc ion binding"/>
    <property type="evidence" value="ECO:0007669"/>
    <property type="project" value="UniProtKB-KW"/>
</dbReference>
<feature type="region of interest" description="Disordered" evidence="6">
    <location>
        <begin position="132"/>
        <end position="193"/>
    </location>
</feature>
<evidence type="ECO:0000256" key="3">
    <source>
        <dbReference type="ARBA" id="ARBA00022771"/>
    </source>
</evidence>
<dbReference type="SMART" id="SM00184">
    <property type="entry name" value="RING"/>
    <property type="match status" value="1"/>
</dbReference>
<dbReference type="CDD" id="cd16545">
    <property type="entry name" value="RING-HC_RNF141"/>
    <property type="match status" value="1"/>
</dbReference>
<evidence type="ECO:0000256" key="6">
    <source>
        <dbReference type="SAM" id="MobiDB-lite"/>
    </source>
</evidence>
<organism evidence="8">
    <name type="scientific">Menopon gallinae</name>
    <name type="common">poultry shaft louse</name>
    <dbReference type="NCBI Taxonomy" id="328185"/>
    <lineage>
        <taxon>Eukaryota</taxon>
        <taxon>Metazoa</taxon>
        <taxon>Ecdysozoa</taxon>
        <taxon>Arthropoda</taxon>
        <taxon>Hexapoda</taxon>
        <taxon>Insecta</taxon>
        <taxon>Pterygota</taxon>
        <taxon>Neoptera</taxon>
        <taxon>Paraneoptera</taxon>
        <taxon>Psocodea</taxon>
        <taxon>Troctomorpha</taxon>
        <taxon>Phthiraptera</taxon>
        <taxon>Amblycera</taxon>
        <taxon>Menoponidae</taxon>
        <taxon>Menopon</taxon>
    </lineage>
</organism>
<gene>
    <name evidence="8" type="ORF">PYX00_005637</name>
</gene>
<dbReference type="InterPro" id="IPR017907">
    <property type="entry name" value="Znf_RING_CS"/>
</dbReference>
<feature type="compositionally biased region" description="Low complexity" evidence="6">
    <location>
        <begin position="146"/>
        <end position="179"/>
    </location>
</feature>
<feature type="domain" description="RING-type" evidence="7">
    <location>
        <begin position="233"/>
        <end position="270"/>
    </location>
</feature>
<reference evidence="8" key="1">
    <citation type="journal article" date="2024" name="Gigascience">
        <title>Chromosome-level genome of the poultry shaft louse Menopon gallinae provides insight into the host-switching and adaptive evolution of parasitic lice.</title>
        <authorList>
            <person name="Xu Y."/>
            <person name="Ma L."/>
            <person name="Liu S."/>
            <person name="Liang Y."/>
            <person name="Liu Q."/>
            <person name="He Z."/>
            <person name="Tian L."/>
            <person name="Duan Y."/>
            <person name="Cai W."/>
            <person name="Li H."/>
            <person name="Song F."/>
        </authorList>
    </citation>
    <scope>NUCLEOTIDE SEQUENCE</scope>
    <source>
        <strain evidence="8">Cailab_2023a</strain>
    </source>
</reference>
<dbReference type="Pfam" id="PF13920">
    <property type="entry name" value="zf-C3HC4_3"/>
    <property type="match status" value="1"/>
</dbReference>
<evidence type="ECO:0000256" key="1">
    <source>
        <dbReference type="ARBA" id="ARBA00022017"/>
    </source>
</evidence>
<dbReference type="GO" id="GO:0051865">
    <property type="term" value="P:protein autoubiquitination"/>
    <property type="evidence" value="ECO:0007669"/>
    <property type="project" value="TreeGrafter"/>
</dbReference>
<dbReference type="EMBL" id="JARGDH010000003">
    <property type="protein sequence ID" value="KAL0272799.1"/>
    <property type="molecule type" value="Genomic_DNA"/>
</dbReference>
<protein>
    <recommendedName>
        <fullName evidence="1">RING finger protein 141</fullName>
    </recommendedName>
</protein>
<dbReference type="SUPFAM" id="SSF57850">
    <property type="entry name" value="RING/U-box"/>
    <property type="match status" value="1"/>
</dbReference>
<accession>A0AAW2HSD1</accession>
<dbReference type="PROSITE" id="PS00518">
    <property type="entry name" value="ZF_RING_1"/>
    <property type="match status" value="1"/>
</dbReference>
<dbReference type="InterPro" id="IPR043400">
    <property type="entry name" value="RING-HC_RNF141"/>
</dbReference>
<dbReference type="AlphaFoldDB" id="A0AAW2HSD1"/>
<keyword evidence="2" id="KW-0479">Metal-binding</keyword>
<evidence type="ECO:0000256" key="2">
    <source>
        <dbReference type="ARBA" id="ARBA00022723"/>
    </source>
</evidence>